<dbReference type="InParanoid" id="A0A409Y8R5"/>
<feature type="compositionally biased region" description="Pro residues" evidence="1">
    <location>
        <begin position="1"/>
        <end position="11"/>
    </location>
</feature>
<dbReference type="Proteomes" id="UP000284842">
    <property type="component" value="Unassembled WGS sequence"/>
</dbReference>
<evidence type="ECO:0000256" key="2">
    <source>
        <dbReference type="SAM" id="Phobius"/>
    </source>
</evidence>
<dbReference type="PANTHER" id="PTHR39460">
    <property type="entry name" value="EXPRESSED PROTEIN"/>
    <property type="match status" value="1"/>
</dbReference>
<protein>
    <recommendedName>
        <fullName evidence="3">DUF7729 domain-containing protein</fullName>
    </recommendedName>
</protein>
<accession>A0A409Y8R5</accession>
<evidence type="ECO:0000313" key="4">
    <source>
        <dbReference type="EMBL" id="PPQ99338.1"/>
    </source>
</evidence>
<dbReference type="PANTHER" id="PTHR39460:SF1">
    <property type="entry name" value="C6 TRANSCRIPTION FACTOR"/>
    <property type="match status" value="1"/>
</dbReference>
<feature type="region of interest" description="Disordered" evidence="1">
    <location>
        <begin position="1"/>
        <end position="38"/>
    </location>
</feature>
<dbReference type="EMBL" id="NHTK01001362">
    <property type="protein sequence ID" value="PPQ99338.1"/>
    <property type="molecule type" value="Genomic_DNA"/>
</dbReference>
<dbReference type="InterPro" id="IPR056146">
    <property type="entry name" value="DUF7729"/>
</dbReference>
<keyword evidence="2" id="KW-0812">Transmembrane</keyword>
<dbReference type="AlphaFoldDB" id="A0A409Y8R5"/>
<evidence type="ECO:0000313" key="5">
    <source>
        <dbReference type="Proteomes" id="UP000284842"/>
    </source>
</evidence>
<keyword evidence="2" id="KW-0472">Membrane</keyword>
<dbReference type="OrthoDB" id="2564812at2759"/>
<feature type="domain" description="DUF7729" evidence="3">
    <location>
        <begin position="147"/>
        <end position="355"/>
    </location>
</feature>
<keyword evidence="5" id="KW-1185">Reference proteome</keyword>
<feature type="transmembrane region" description="Helical" evidence="2">
    <location>
        <begin position="46"/>
        <end position="65"/>
    </location>
</feature>
<feature type="compositionally biased region" description="Low complexity" evidence="1">
    <location>
        <begin position="106"/>
        <end position="126"/>
    </location>
</feature>
<comment type="caution">
    <text evidence="4">The sequence shown here is derived from an EMBL/GenBank/DDBJ whole genome shotgun (WGS) entry which is preliminary data.</text>
</comment>
<organism evidence="4 5">
    <name type="scientific">Panaeolus cyanescens</name>
    <dbReference type="NCBI Taxonomy" id="181874"/>
    <lineage>
        <taxon>Eukaryota</taxon>
        <taxon>Fungi</taxon>
        <taxon>Dikarya</taxon>
        <taxon>Basidiomycota</taxon>
        <taxon>Agaricomycotina</taxon>
        <taxon>Agaricomycetes</taxon>
        <taxon>Agaricomycetidae</taxon>
        <taxon>Agaricales</taxon>
        <taxon>Agaricineae</taxon>
        <taxon>Galeropsidaceae</taxon>
        <taxon>Panaeolus</taxon>
    </lineage>
</organism>
<feature type="compositionally biased region" description="Basic and acidic residues" evidence="1">
    <location>
        <begin position="19"/>
        <end position="37"/>
    </location>
</feature>
<sequence length="385" mass="41876">MFTPPPSPLPPKRAGSPEQHSKVDSQKEQLAKEQDKRRTARRFRTAAFLVPIALILFTAGATLASRCHLTGTSECSTKPLSWLGEWEGSSWRLHRRDPEPDPNPQPQASSPSSPAASASSSPTTTPIDQQPMPTVPTSTPAALPTPFLQPFDGTLTQNFTTTSCQNFFANMTTTIPFRSCRSFALLQSTSDAFIDAQTNLTLLNAVVWGTCNTLTTFDQCKLNMNWFAANLKTSCAQELKEQNMMAMQTLTGLQSYQVMHDTGCLVDPTTNTYCYVNAVRQSNPTDLYYYNIPLGTPLPQTQNTKLSCSPCSKSVMGLYASALQDPAQPDLAALKKAYNPSVNFAASQCGSDFTNGVVSAATSLRVGDALPMLLFTMLGLAFLLR</sequence>
<name>A0A409Y8R5_9AGAR</name>
<reference evidence="4 5" key="1">
    <citation type="journal article" date="2018" name="Evol. Lett.">
        <title>Horizontal gene cluster transfer increased hallucinogenic mushroom diversity.</title>
        <authorList>
            <person name="Reynolds H.T."/>
            <person name="Vijayakumar V."/>
            <person name="Gluck-Thaler E."/>
            <person name="Korotkin H.B."/>
            <person name="Matheny P.B."/>
            <person name="Slot J.C."/>
        </authorList>
    </citation>
    <scope>NUCLEOTIDE SEQUENCE [LARGE SCALE GENOMIC DNA]</scope>
    <source>
        <strain evidence="4 5">2629</strain>
    </source>
</reference>
<evidence type="ECO:0000256" key="1">
    <source>
        <dbReference type="SAM" id="MobiDB-lite"/>
    </source>
</evidence>
<feature type="region of interest" description="Disordered" evidence="1">
    <location>
        <begin position="92"/>
        <end position="147"/>
    </location>
</feature>
<proteinExistence type="predicted"/>
<evidence type="ECO:0000259" key="3">
    <source>
        <dbReference type="Pfam" id="PF24855"/>
    </source>
</evidence>
<dbReference type="Pfam" id="PF24855">
    <property type="entry name" value="DUF7729"/>
    <property type="match status" value="1"/>
</dbReference>
<gene>
    <name evidence="4" type="ORF">CVT24_009152</name>
</gene>
<feature type="compositionally biased region" description="Polar residues" evidence="1">
    <location>
        <begin position="127"/>
        <end position="140"/>
    </location>
</feature>
<keyword evidence="2" id="KW-1133">Transmembrane helix</keyword>